<accession>A0ABS6ZE96</accession>
<dbReference type="Gene3D" id="3.30.450.40">
    <property type="match status" value="1"/>
</dbReference>
<keyword evidence="2" id="KW-0238">DNA-binding</keyword>
<dbReference type="InterPro" id="IPR005471">
    <property type="entry name" value="Tscrpt_reg_IclR_N"/>
</dbReference>
<dbReference type="Pfam" id="PF01614">
    <property type="entry name" value="IclR_C"/>
    <property type="match status" value="1"/>
</dbReference>
<keyword evidence="3" id="KW-0804">Transcription</keyword>
<evidence type="ECO:0000256" key="1">
    <source>
        <dbReference type="ARBA" id="ARBA00023015"/>
    </source>
</evidence>
<evidence type="ECO:0000313" key="6">
    <source>
        <dbReference type="EMBL" id="MBW5486087.1"/>
    </source>
</evidence>
<comment type="caution">
    <text evidence="6">The sequence shown here is derived from an EMBL/GenBank/DDBJ whole genome shotgun (WGS) entry which is preliminary data.</text>
</comment>
<evidence type="ECO:0000259" key="5">
    <source>
        <dbReference type="PROSITE" id="PS51078"/>
    </source>
</evidence>
<dbReference type="PANTHER" id="PTHR30136:SF24">
    <property type="entry name" value="HTH-TYPE TRANSCRIPTIONAL REPRESSOR ALLR"/>
    <property type="match status" value="1"/>
</dbReference>
<dbReference type="InterPro" id="IPR014757">
    <property type="entry name" value="Tscrpt_reg_IclR_C"/>
</dbReference>
<dbReference type="Pfam" id="PF09339">
    <property type="entry name" value="HTH_IclR"/>
    <property type="match status" value="1"/>
</dbReference>
<dbReference type="PROSITE" id="PS51078">
    <property type="entry name" value="ICLR_ED"/>
    <property type="match status" value="1"/>
</dbReference>
<evidence type="ECO:0000256" key="3">
    <source>
        <dbReference type="ARBA" id="ARBA00023163"/>
    </source>
</evidence>
<gene>
    <name evidence="6" type="ORF">GPJ59_30550</name>
</gene>
<protein>
    <submittedName>
        <fullName evidence="6">Helix-turn-helix domain-containing protein</fullName>
    </submittedName>
</protein>
<name>A0ABS6ZE96_9ACTN</name>
<feature type="domain" description="IclR-ED" evidence="5">
    <location>
        <begin position="294"/>
        <end position="485"/>
    </location>
</feature>
<evidence type="ECO:0000256" key="2">
    <source>
        <dbReference type="ARBA" id="ARBA00023125"/>
    </source>
</evidence>
<dbReference type="InterPro" id="IPR036390">
    <property type="entry name" value="WH_DNA-bd_sf"/>
</dbReference>
<sequence length="485" mass="50965">MLDAACHVRAARTLDAVAQVVVASREFTGRALAPGAWPHSQEAALLFGCLLRLGGLTEGAQFWLQYAAGAGSRTAARALYLLHLTRAEVATARHWNRQAAALDPDEGLPLLPPVPDDLEDALGASVIWTSPPITTQDLTRISPSPDPDPYTERRLPAALKQAVVALVPQEDLDLGEVLTSSASLAHALARGARLDPPDHLVEVAGEGGDPQPRPSGVARVPRVADGQPPPAALAGVHRALRVLEVVHRYSGGVSLAQIARETGLPQLKLARVMTRLVRTNLAAPAGPGAYVAGPALRLSAAGGSAELGQLQQTLAVVRDAVGAAVYVGRYQDGEVAITQYADGPEAPVVDEWVDFRVAAHASAVGKALLTQLDPEDRRDHLARYRTVRFTEHTVDTEQALCHELDTRPPGVPLFDLQEYALGTVCAAVPIRSGPNPECVALSLPDPDLRRLGRAARILQSEAAAVLLALLVTGSASAPALAPSGS</sequence>
<keyword evidence="7" id="KW-1185">Reference proteome</keyword>
<evidence type="ECO:0000313" key="7">
    <source>
        <dbReference type="Proteomes" id="UP000812013"/>
    </source>
</evidence>
<dbReference type="PANTHER" id="PTHR30136">
    <property type="entry name" value="HELIX-TURN-HELIX TRANSCRIPTIONAL REGULATOR, ICLR FAMILY"/>
    <property type="match status" value="1"/>
</dbReference>
<reference evidence="6 7" key="1">
    <citation type="submission" date="2019-12" db="EMBL/GenBank/DDBJ databases">
        <title>Genome sequence of Streptomyces bambusae.</title>
        <authorList>
            <person name="Bansal K."/>
            <person name="Choksket S."/>
            <person name="Korpole S."/>
            <person name="Patil P.B."/>
        </authorList>
    </citation>
    <scope>NUCLEOTIDE SEQUENCE [LARGE SCALE GENOMIC DNA]</scope>
    <source>
        <strain evidence="6 7">SK60</strain>
    </source>
</reference>
<dbReference type="PROSITE" id="PS51077">
    <property type="entry name" value="HTH_ICLR"/>
    <property type="match status" value="1"/>
</dbReference>
<proteinExistence type="predicted"/>
<keyword evidence="1" id="KW-0805">Transcription regulation</keyword>
<dbReference type="InterPro" id="IPR050707">
    <property type="entry name" value="HTH_MetabolicPath_Reg"/>
</dbReference>
<dbReference type="SUPFAM" id="SSF55781">
    <property type="entry name" value="GAF domain-like"/>
    <property type="match status" value="1"/>
</dbReference>
<dbReference type="SUPFAM" id="SSF46785">
    <property type="entry name" value="Winged helix' DNA-binding domain"/>
    <property type="match status" value="1"/>
</dbReference>
<dbReference type="InterPro" id="IPR036388">
    <property type="entry name" value="WH-like_DNA-bd_sf"/>
</dbReference>
<evidence type="ECO:0000259" key="4">
    <source>
        <dbReference type="PROSITE" id="PS51077"/>
    </source>
</evidence>
<dbReference type="Proteomes" id="UP000812013">
    <property type="component" value="Unassembled WGS sequence"/>
</dbReference>
<feature type="domain" description="HTH iclR-type" evidence="4">
    <location>
        <begin position="233"/>
        <end position="294"/>
    </location>
</feature>
<dbReference type="EMBL" id="WTFF01000338">
    <property type="protein sequence ID" value="MBW5486087.1"/>
    <property type="molecule type" value="Genomic_DNA"/>
</dbReference>
<dbReference type="InterPro" id="IPR029016">
    <property type="entry name" value="GAF-like_dom_sf"/>
</dbReference>
<dbReference type="Gene3D" id="1.10.10.10">
    <property type="entry name" value="Winged helix-like DNA-binding domain superfamily/Winged helix DNA-binding domain"/>
    <property type="match status" value="1"/>
</dbReference>
<organism evidence="6 7">
    <name type="scientific">Streptomyces bambusae</name>
    <dbReference type="NCBI Taxonomy" id="1550616"/>
    <lineage>
        <taxon>Bacteria</taxon>
        <taxon>Bacillati</taxon>
        <taxon>Actinomycetota</taxon>
        <taxon>Actinomycetes</taxon>
        <taxon>Kitasatosporales</taxon>
        <taxon>Streptomycetaceae</taxon>
        <taxon>Streptomyces</taxon>
    </lineage>
</organism>